<feature type="compositionally biased region" description="Acidic residues" evidence="1">
    <location>
        <begin position="510"/>
        <end position="522"/>
    </location>
</feature>
<feature type="region of interest" description="Disordered" evidence="1">
    <location>
        <begin position="603"/>
        <end position="642"/>
    </location>
</feature>
<feature type="region of interest" description="Disordered" evidence="1">
    <location>
        <begin position="450"/>
        <end position="559"/>
    </location>
</feature>
<evidence type="ECO:0000256" key="1">
    <source>
        <dbReference type="SAM" id="MobiDB-lite"/>
    </source>
</evidence>
<feature type="compositionally biased region" description="Low complexity" evidence="1">
    <location>
        <begin position="215"/>
        <end position="245"/>
    </location>
</feature>
<dbReference type="EMBL" id="PJQD01000057">
    <property type="protein sequence ID" value="POY72154.1"/>
    <property type="molecule type" value="Genomic_DNA"/>
</dbReference>
<feature type="compositionally biased region" description="Gly residues" evidence="1">
    <location>
        <begin position="120"/>
        <end position="131"/>
    </location>
</feature>
<keyword evidence="3" id="KW-1185">Reference proteome</keyword>
<gene>
    <name evidence="2" type="ORF">BMF94_4791</name>
</gene>
<feature type="compositionally biased region" description="Polar residues" evidence="1">
    <location>
        <begin position="28"/>
        <end position="52"/>
    </location>
</feature>
<feature type="compositionally biased region" description="Low complexity" evidence="1">
    <location>
        <begin position="478"/>
        <end position="494"/>
    </location>
</feature>
<feature type="region of interest" description="Disordered" evidence="1">
    <location>
        <begin position="198"/>
        <end position="246"/>
    </location>
</feature>
<comment type="caution">
    <text evidence="2">The sequence shown here is derived from an EMBL/GenBank/DDBJ whole genome shotgun (WGS) entry which is preliminary data.</text>
</comment>
<evidence type="ECO:0000313" key="2">
    <source>
        <dbReference type="EMBL" id="POY72154.1"/>
    </source>
</evidence>
<organism evidence="2 3">
    <name type="scientific">Rhodotorula taiwanensis</name>
    <dbReference type="NCBI Taxonomy" id="741276"/>
    <lineage>
        <taxon>Eukaryota</taxon>
        <taxon>Fungi</taxon>
        <taxon>Dikarya</taxon>
        <taxon>Basidiomycota</taxon>
        <taxon>Pucciniomycotina</taxon>
        <taxon>Microbotryomycetes</taxon>
        <taxon>Sporidiobolales</taxon>
        <taxon>Sporidiobolaceae</taxon>
        <taxon>Rhodotorula</taxon>
    </lineage>
</organism>
<feature type="compositionally biased region" description="Low complexity" evidence="1">
    <location>
        <begin position="269"/>
        <end position="279"/>
    </location>
</feature>
<feature type="region of interest" description="Disordered" evidence="1">
    <location>
        <begin position="770"/>
        <end position="824"/>
    </location>
</feature>
<accession>A0A2S5B5U2</accession>
<dbReference type="Proteomes" id="UP000237144">
    <property type="component" value="Unassembled WGS sequence"/>
</dbReference>
<feature type="region of interest" description="Disordered" evidence="1">
    <location>
        <begin position="24"/>
        <end position="70"/>
    </location>
</feature>
<proteinExistence type="predicted"/>
<feature type="compositionally biased region" description="Low complexity" evidence="1">
    <location>
        <begin position="397"/>
        <end position="416"/>
    </location>
</feature>
<dbReference type="STRING" id="741276.A0A2S5B5U2"/>
<dbReference type="AlphaFoldDB" id="A0A2S5B5U2"/>
<feature type="region of interest" description="Disordered" evidence="1">
    <location>
        <begin position="721"/>
        <end position="745"/>
    </location>
</feature>
<protein>
    <recommendedName>
        <fullName evidence="4">C2H2-type domain-containing protein</fullName>
    </recommendedName>
</protein>
<feature type="compositionally biased region" description="Polar residues" evidence="1">
    <location>
        <begin position="201"/>
        <end position="214"/>
    </location>
</feature>
<feature type="compositionally biased region" description="Low complexity" evidence="1">
    <location>
        <begin position="363"/>
        <end position="372"/>
    </location>
</feature>
<sequence length="957" mass="98922">MSGLEPFDFNKLWDVPPAHSAGFPTYANDGQMTSNATLPNSSAGESTSTNAYSPHDKAQQQQQQPPQWPQLDATTQAWLAAQQIHHNNASSIGLPASTASAQVQALRAIVGQGVQQPFLAGGGSGGQGGQGPQPSLPMPSLSLSGLNPAGHQAALQALLSGAAAGKLNDAALAAAFAAAGGAPSSQATTTDQATLAATRPLANSQDSQSTQSPAPGSISIPTPTLSTSQPSNNPQPPQRQHNQSPFTNISADTYANLIQQANSTLYGSQGQQKQQQQQGPANADNPQLLPASSSAADAATAAKYLPIHLDLRGSAMSLPTYGTGVNNGGVAAAAASPALPQYAFTAEDVVRHHQQHNLFATTGQAQQPAAQTNGHEQQRASSHGRTGPAGQGGANDGGLNLNEGGQNANAASVPSGSAAGGTFAFASAPQASGSNEANIVVADAVPKVESGNAGTAATSSSTDDAKVEGYSPDDPYIPALGRGARRSSGTGRPRVSYKEHLDTSSGDSDNSADSDFADEDDIGAGGSSKSRRTSTGGGGRGRGRPRKSSNAGALGFAAPKPAVGNGMTLTGLPPPFIPGSHAAGGVLLEAGEDEQMYDPALLGEASTSNGAGGHGGNKSSSKTRKRTSPDSTPGAIDPVTGFPRRTTEIPAVEDDPTIRPYGCNWCFTERREIERFARRQRRAMGLMDPKGKGRAMDQLPSLTGPSAVGLDALPILTGAGFGGGGVEQNGAGHQPDQDDYDSEEERQLSAAAIDPNLPPIQWRTVKELREHMSKEHKDRPLKAKKDDKEEGGLGYLGDGSGLLPSLNGGGGEADLPTPGAGTASTPDDRILSPADMPFRCALVPCDKTFKSLAGLRFHFQNASTNGHFVVQVDLDPETGEERATKRFKVDAKPSGRELKCPIPRCPKRFKQAAGLAYHLSHTPNHPVTEAMLEGFESTLLSKTKWWFNKQGLTFAQE</sequence>
<dbReference type="OrthoDB" id="2529404at2759"/>
<feature type="region of interest" description="Disordered" evidence="1">
    <location>
        <begin position="265"/>
        <end position="294"/>
    </location>
</feature>
<name>A0A2S5B5U2_9BASI</name>
<evidence type="ECO:0000313" key="3">
    <source>
        <dbReference type="Proteomes" id="UP000237144"/>
    </source>
</evidence>
<evidence type="ECO:0008006" key="4">
    <source>
        <dbReference type="Google" id="ProtNLM"/>
    </source>
</evidence>
<reference evidence="2 3" key="1">
    <citation type="journal article" date="2018" name="Front. Microbiol.">
        <title>Prospects for Fungal Bioremediation of Acidic Radioactive Waste Sites: Characterization and Genome Sequence of Rhodotorula taiwanensis MD1149.</title>
        <authorList>
            <person name="Tkavc R."/>
            <person name="Matrosova V.Y."/>
            <person name="Grichenko O.E."/>
            <person name="Gostincar C."/>
            <person name="Volpe R.P."/>
            <person name="Klimenkova P."/>
            <person name="Gaidamakova E.K."/>
            <person name="Zhou C.E."/>
            <person name="Stewart B.J."/>
            <person name="Lyman M.G."/>
            <person name="Malfatti S.A."/>
            <person name="Rubinfeld B."/>
            <person name="Courtot M."/>
            <person name="Singh J."/>
            <person name="Dalgard C.L."/>
            <person name="Hamilton T."/>
            <person name="Frey K.G."/>
            <person name="Gunde-Cimerman N."/>
            <person name="Dugan L."/>
            <person name="Daly M.J."/>
        </authorList>
    </citation>
    <scope>NUCLEOTIDE SEQUENCE [LARGE SCALE GENOMIC DNA]</scope>
    <source>
        <strain evidence="2 3">MD1149</strain>
    </source>
</reference>
<feature type="compositionally biased region" description="Basic and acidic residues" evidence="1">
    <location>
        <begin position="770"/>
        <end position="791"/>
    </location>
</feature>
<feature type="region of interest" description="Disordered" evidence="1">
    <location>
        <begin position="119"/>
        <end position="144"/>
    </location>
</feature>
<feature type="compositionally biased region" description="Polar residues" evidence="1">
    <location>
        <begin position="373"/>
        <end position="384"/>
    </location>
</feature>
<feature type="compositionally biased region" description="Gly residues" evidence="1">
    <location>
        <begin position="387"/>
        <end position="396"/>
    </location>
</feature>
<feature type="region of interest" description="Disordered" evidence="1">
    <location>
        <begin position="363"/>
        <end position="416"/>
    </location>
</feature>